<dbReference type="Pfam" id="PF03631">
    <property type="entry name" value="Virul_fac_BrkB"/>
    <property type="match status" value="1"/>
</dbReference>
<keyword evidence="3 6" id="KW-0812">Transmembrane</keyword>
<comment type="subcellular location">
    <subcellularLocation>
        <location evidence="1">Cell membrane</location>
        <topology evidence="1">Multi-pass membrane protein</topology>
    </subcellularLocation>
</comment>
<evidence type="ECO:0000256" key="4">
    <source>
        <dbReference type="ARBA" id="ARBA00022989"/>
    </source>
</evidence>
<organism evidence="7 8">
    <name type="scientific">Larkinella knui</name>
    <dbReference type="NCBI Taxonomy" id="2025310"/>
    <lineage>
        <taxon>Bacteria</taxon>
        <taxon>Pseudomonadati</taxon>
        <taxon>Bacteroidota</taxon>
        <taxon>Cytophagia</taxon>
        <taxon>Cytophagales</taxon>
        <taxon>Spirosomataceae</taxon>
        <taxon>Larkinella</taxon>
    </lineage>
</organism>
<dbReference type="PANTHER" id="PTHR30213">
    <property type="entry name" value="INNER MEMBRANE PROTEIN YHJD"/>
    <property type="match status" value="1"/>
</dbReference>
<gene>
    <name evidence="7" type="ORF">EHT87_19525</name>
</gene>
<sequence>MRKFIPFLQVFKQAFTNLQANDPVRMAAATAFFTFFALPPIVIILSTLFSPVVNQQRVRGTVFHQLAELFGRQGANQLKDISHHLQKENSSVWLTLLTGVLLLLASTTLFAVIKNSLNQLWNVKPTVDRTWLNVLKDKGKALAIIVFSGLLLTVSLAVDTGAAQLWSRVSPGLSTFDRWTATVVDQLSSILVMALWFALVFKYLPDLRIRWKAIWVGAIVTSLLFGLGEAILNRLLINSLVSSRYGASGAIILMLLFVFYSSLIFYYGATFTRYYAEWTHLDATPKSHSVVYQITEVDNRKDKSP</sequence>
<dbReference type="Proteomes" id="UP000274271">
    <property type="component" value="Unassembled WGS sequence"/>
</dbReference>
<evidence type="ECO:0000313" key="7">
    <source>
        <dbReference type="EMBL" id="RRB12391.1"/>
    </source>
</evidence>
<name>A0A3P1CGB8_9BACT</name>
<keyword evidence="4 6" id="KW-1133">Transmembrane helix</keyword>
<feature type="transmembrane region" description="Helical" evidence="6">
    <location>
        <begin position="179"/>
        <end position="201"/>
    </location>
</feature>
<keyword evidence="5 6" id="KW-0472">Membrane</keyword>
<evidence type="ECO:0000256" key="3">
    <source>
        <dbReference type="ARBA" id="ARBA00022692"/>
    </source>
</evidence>
<comment type="caution">
    <text evidence="7">The sequence shown here is derived from an EMBL/GenBank/DDBJ whole genome shotgun (WGS) entry which is preliminary data.</text>
</comment>
<dbReference type="InterPro" id="IPR017039">
    <property type="entry name" value="Virul_fac_BrkB"/>
</dbReference>
<keyword evidence="8" id="KW-1185">Reference proteome</keyword>
<reference evidence="7 8" key="1">
    <citation type="submission" date="2018-11" db="EMBL/GenBank/DDBJ databases">
        <authorList>
            <person name="Zhou Z."/>
            <person name="Wang G."/>
        </authorList>
    </citation>
    <scope>NUCLEOTIDE SEQUENCE [LARGE SCALE GENOMIC DNA]</scope>
    <source>
        <strain evidence="7 8">KCTC42998</strain>
    </source>
</reference>
<accession>A0A3P1CGB8</accession>
<evidence type="ECO:0000256" key="1">
    <source>
        <dbReference type="ARBA" id="ARBA00004651"/>
    </source>
</evidence>
<evidence type="ECO:0000313" key="8">
    <source>
        <dbReference type="Proteomes" id="UP000274271"/>
    </source>
</evidence>
<dbReference type="PIRSF" id="PIRSF035875">
    <property type="entry name" value="RNase_BN"/>
    <property type="match status" value="1"/>
</dbReference>
<feature type="transmembrane region" description="Helical" evidence="6">
    <location>
        <begin position="245"/>
        <end position="269"/>
    </location>
</feature>
<dbReference type="RefSeq" id="WP_124908344.1">
    <property type="nucleotide sequence ID" value="NZ_RQJP01000004.1"/>
</dbReference>
<feature type="transmembrane region" description="Helical" evidence="6">
    <location>
        <begin position="92"/>
        <end position="113"/>
    </location>
</feature>
<feature type="transmembrane region" description="Helical" evidence="6">
    <location>
        <begin position="213"/>
        <end position="233"/>
    </location>
</feature>
<dbReference type="AlphaFoldDB" id="A0A3P1CGB8"/>
<protein>
    <submittedName>
        <fullName evidence="7">YihY/virulence factor BrkB family protein</fullName>
    </submittedName>
</protein>
<dbReference type="PANTHER" id="PTHR30213:SF1">
    <property type="entry name" value="INNER MEMBRANE PROTEIN YHJD"/>
    <property type="match status" value="1"/>
</dbReference>
<evidence type="ECO:0000256" key="6">
    <source>
        <dbReference type="SAM" id="Phobius"/>
    </source>
</evidence>
<feature type="transmembrane region" description="Helical" evidence="6">
    <location>
        <begin position="141"/>
        <end position="158"/>
    </location>
</feature>
<evidence type="ECO:0000256" key="2">
    <source>
        <dbReference type="ARBA" id="ARBA00022475"/>
    </source>
</evidence>
<dbReference type="EMBL" id="RQJP01000004">
    <property type="protein sequence ID" value="RRB12391.1"/>
    <property type="molecule type" value="Genomic_DNA"/>
</dbReference>
<proteinExistence type="predicted"/>
<dbReference type="OrthoDB" id="9797028at2"/>
<feature type="transmembrane region" description="Helical" evidence="6">
    <location>
        <begin position="26"/>
        <end position="49"/>
    </location>
</feature>
<dbReference type="GO" id="GO:0005886">
    <property type="term" value="C:plasma membrane"/>
    <property type="evidence" value="ECO:0007669"/>
    <property type="project" value="UniProtKB-SubCell"/>
</dbReference>
<evidence type="ECO:0000256" key="5">
    <source>
        <dbReference type="ARBA" id="ARBA00023136"/>
    </source>
</evidence>
<keyword evidence="2" id="KW-1003">Cell membrane</keyword>